<feature type="transmembrane region" description="Helical" evidence="1">
    <location>
        <begin position="12"/>
        <end position="31"/>
    </location>
</feature>
<evidence type="ECO:0000259" key="2">
    <source>
        <dbReference type="Pfam" id="PF04892"/>
    </source>
</evidence>
<dbReference type="PANTHER" id="PTHR36834:SF1">
    <property type="entry name" value="INTEGRAL MEMBRANE PROTEIN"/>
    <property type="match status" value="1"/>
</dbReference>
<keyword evidence="4" id="KW-1185">Reference proteome</keyword>
<keyword evidence="1" id="KW-0472">Membrane</keyword>
<sequence>MKIPYMLLISKIPLFIAIALLSTLFIYIFISKVQKKKIVAYKYILLVAFICYLIMLYEVLIGISGGLKFNEIRHQPNIIPIISLLEIYDMGIRNMLKQVILNIVIMIPFGFLLPCIFNFFQSNWKTVGVIMAISLLIEILQYFIGRSADIDDFIMNTIGAQVGYLLFLFLNKIKNLYIED</sequence>
<keyword evidence="1" id="KW-0812">Transmembrane</keyword>
<dbReference type="Pfam" id="PF04892">
    <property type="entry name" value="VanZ"/>
    <property type="match status" value="1"/>
</dbReference>
<protein>
    <submittedName>
        <fullName evidence="3">VanZ family protein</fullName>
    </submittedName>
</protein>
<keyword evidence="1" id="KW-1133">Transmembrane helix</keyword>
<feature type="transmembrane region" description="Helical" evidence="1">
    <location>
        <begin position="99"/>
        <end position="120"/>
    </location>
</feature>
<feature type="transmembrane region" description="Helical" evidence="1">
    <location>
        <begin position="153"/>
        <end position="170"/>
    </location>
</feature>
<evidence type="ECO:0000313" key="3">
    <source>
        <dbReference type="EMBL" id="KAB1439613.1"/>
    </source>
</evidence>
<evidence type="ECO:0000313" key="4">
    <source>
        <dbReference type="Proteomes" id="UP000461768"/>
    </source>
</evidence>
<evidence type="ECO:0000256" key="1">
    <source>
        <dbReference type="SAM" id="Phobius"/>
    </source>
</evidence>
<reference evidence="3 4" key="1">
    <citation type="submission" date="2019-09" db="EMBL/GenBank/DDBJ databases">
        <authorList>
            <person name="Valk L.C."/>
        </authorList>
    </citation>
    <scope>NUCLEOTIDE SEQUENCE [LARGE SCALE GENOMIC DNA]</scope>
    <source>
        <strain evidence="3">GalUA</strain>
    </source>
</reference>
<gene>
    <name evidence="3" type="ORF">F7O84_04265</name>
</gene>
<dbReference type="Proteomes" id="UP000461768">
    <property type="component" value="Unassembled WGS sequence"/>
</dbReference>
<accession>A0A7V7QM91</accession>
<reference evidence="3 4" key="2">
    <citation type="submission" date="2020-02" db="EMBL/GenBank/DDBJ databases">
        <title>Candidatus Galacturonibacter soehngenii shows hetero-acetogenic catabolism of galacturonic acid but lacks a canonical carbon monoxide dehydrogenase/acetyl-CoA synthase complex.</title>
        <authorList>
            <person name="Diender M."/>
            <person name="Stouten G.R."/>
            <person name="Petersen J.F."/>
            <person name="Nielsen P.H."/>
            <person name="Dueholm M.S."/>
            <person name="Pronk J.T."/>
            <person name="Van Loosdrecht M.C.M."/>
        </authorList>
    </citation>
    <scope>NUCLEOTIDE SEQUENCE [LARGE SCALE GENOMIC DNA]</scope>
    <source>
        <strain evidence="3">GalUA</strain>
    </source>
</reference>
<comment type="caution">
    <text evidence="3">The sequence shown here is derived from an EMBL/GenBank/DDBJ whole genome shotgun (WGS) entry which is preliminary data.</text>
</comment>
<dbReference type="InterPro" id="IPR053150">
    <property type="entry name" value="Teicoplanin_resist-assoc"/>
</dbReference>
<organism evidence="3 4">
    <name type="scientific">Candidatus Galacturonatibacter soehngenii</name>
    <dbReference type="NCBI Taxonomy" id="2307010"/>
    <lineage>
        <taxon>Bacteria</taxon>
        <taxon>Bacillati</taxon>
        <taxon>Bacillota</taxon>
        <taxon>Clostridia</taxon>
        <taxon>Lachnospirales</taxon>
        <taxon>Lachnospiraceae</taxon>
        <taxon>Candidatus Galacturonatibacter</taxon>
    </lineage>
</organism>
<feature type="domain" description="VanZ-like" evidence="2">
    <location>
        <begin position="49"/>
        <end position="170"/>
    </location>
</feature>
<feature type="transmembrane region" description="Helical" evidence="1">
    <location>
        <begin position="43"/>
        <end position="63"/>
    </location>
</feature>
<name>A0A7V7QM91_9FIRM</name>
<dbReference type="PANTHER" id="PTHR36834">
    <property type="entry name" value="MEMBRANE PROTEIN-RELATED"/>
    <property type="match status" value="1"/>
</dbReference>
<dbReference type="InterPro" id="IPR006976">
    <property type="entry name" value="VanZ-like"/>
</dbReference>
<dbReference type="OrthoDB" id="9805025at2"/>
<proteinExistence type="predicted"/>
<dbReference type="AlphaFoldDB" id="A0A7V7QM91"/>
<dbReference type="EMBL" id="WAGX01000004">
    <property type="protein sequence ID" value="KAB1439613.1"/>
    <property type="molecule type" value="Genomic_DNA"/>
</dbReference>
<feature type="transmembrane region" description="Helical" evidence="1">
    <location>
        <begin position="126"/>
        <end position="144"/>
    </location>
</feature>